<dbReference type="Pfam" id="PF13443">
    <property type="entry name" value="HTH_26"/>
    <property type="match status" value="1"/>
</dbReference>
<dbReference type="SUPFAM" id="SSF47413">
    <property type="entry name" value="lambda repressor-like DNA-binding domains"/>
    <property type="match status" value="1"/>
</dbReference>
<reference evidence="2" key="1">
    <citation type="journal article" date="2015" name="Proc. Natl. Acad. Sci. U.S.A.">
        <title>Functional metagenomic discovery of bacterial effectors in the human microbiome and isolation of commendamide, a GPCR G2A/132 agonist.</title>
        <authorList>
            <person name="Cohen L.J."/>
            <person name="Kang H.S."/>
            <person name="Chu J."/>
            <person name="Huang Y.H."/>
            <person name="Gordon E.A."/>
            <person name="Reddy B.V."/>
            <person name="Ternei M.A."/>
            <person name="Craig J.W."/>
            <person name="Brady S.F."/>
        </authorList>
    </citation>
    <scope>NUCLEOTIDE SEQUENCE</scope>
</reference>
<name>A0A0M3Q101_9BACT</name>
<evidence type="ECO:0000259" key="1">
    <source>
        <dbReference type="PROSITE" id="PS50943"/>
    </source>
</evidence>
<proteinExistence type="predicted"/>
<feature type="domain" description="HTH cro/C1-type" evidence="1">
    <location>
        <begin position="7"/>
        <end position="60"/>
    </location>
</feature>
<dbReference type="AlphaFoldDB" id="A0A0M3Q101"/>
<accession>A0A0M3Q101</accession>
<sequence length="68" mass="7679">MSASKQIKQAMLEKNIKISDLAEKINMKPQPLSNKLYRDTMSYSDVEKIADALGCDVKIVDRETGKTF</sequence>
<dbReference type="GO" id="GO:0003677">
    <property type="term" value="F:DNA binding"/>
    <property type="evidence" value="ECO:0007669"/>
    <property type="project" value="InterPro"/>
</dbReference>
<organism evidence="2">
    <name type="scientific">uncultured bacterium 32o03</name>
    <dbReference type="NCBI Taxonomy" id="1701362"/>
    <lineage>
        <taxon>Bacteria</taxon>
        <taxon>environmental samples</taxon>
    </lineage>
</organism>
<dbReference type="InterPro" id="IPR001387">
    <property type="entry name" value="Cro/C1-type_HTH"/>
</dbReference>
<dbReference type="Gene3D" id="1.10.260.40">
    <property type="entry name" value="lambda repressor-like DNA-binding domains"/>
    <property type="match status" value="1"/>
</dbReference>
<evidence type="ECO:0000313" key="2">
    <source>
        <dbReference type="EMBL" id="ALB76117.1"/>
    </source>
</evidence>
<dbReference type="EMBL" id="KT336259">
    <property type="protein sequence ID" value="ALB76117.1"/>
    <property type="molecule type" value="Genomic_DNA"/>
</dbReference>
<dbReference type="CDD" id="cd00093">
    <property type="entry name" value="HTH_XRE"/>
    <property type="match status" value="1"/>
</dbReference>
<dbReference type="SMART" id="SM00530">
    <property type="entry name" value="HTH_XRE"/>
    <property type="match status" value="1"/>
</dbReference>
<protein>
    <recommendedName>
        <fullName evidence="1">HTH cro/C1-type domain-containing protein</fullName>
    </recommendedName>
</protein>
<dbReference type="PROSITE" id="PS50943">
    <property type="entry name" value="HTH_CROC1"/>
    <property type="match status" value="1"/>
</dbReference>
<dbReference type="InterPro" id="IPR010982">
    <property type="entry name" value="Lambda_DNA-bd_dom_sf"/>
</dbReference>